<proteinExistence type="predicted"/>
<feature type="region of interest" description="Disordered" evidence="1">
    <location>
        <begin position="62"/>
        <end position="124"/>
    </location>
</feature>
<protein>
    <submittedName>
        <fullName evidence="2">Uncharacterized protein</fullName>
    </submittedName>
</protein>
<sequence>MSVLDSPLRQCHLLRVYKCGCTSVLPQYSVLPATHKLLEATLAEKREQKTFSIIHGTLNMDISSMYPKAPASRDGEIERYPTRPYPERHEEPGQQRGQHRPASKDRADEPPVQRRRTNEVGGEP</sequence>
<evidence type="ECO:0000256" key="1">
    <source>
        <dbReference type="SAM" id="MobiDB-lite"/>
    </source>
</evidence>
<reference evidence="2" key="1">
    <citation type="submission" date="2020-07" db="EMBL/GenBank/DDBJ databases">
        <authorList>
            <person name="Ferguson B K."/>
        </authorList>
    </citation>
    <scope>NUCLEOTIDE SEQUENCE</scope>
    <source>
        <strain evidence="2">L06</strain>
    </source>
</reference>
<gene>
    <name evidence="2" type="ORF">BBRV_LOCUS9806</name>
</gene>
<evidence type="ECO:0000313" key="2">
    <source>
        <dbReference type="EMBL" id="CAD1532024.1"/>
    </source>
</evidence>
<feature type="compositionally biased region" description="Basic and acidic residues" evidence="1">
    <location>
        <begin position="102"/>
        <end position="118"/>
    </location>
</feature>
<accession>A0A6V7HYR4</accession>
<dbReference type="EMBL" id="CADCXW020000002">
    <property type="protein sequence ID" value="CAD1532024.1"/>
    <property type="molecule type" value="Genomic_DNA"/>
</dbReference>
<dbReference type="AlphaFoldDB" id="A0A6V7HYR4"/>
<organism evidence="2">
    <name type="scientific">Bracon brevicornis</name>
    <dbReference type="NCBI Taxonomy" id="1563983"/>
    <lineage>
        <taxon>Eukaryota</taxon>
        <taxon>Metazoa</taxon>
        <taxon>Ecdysozoa</taxon>
        <taxon>Arthropoda</taxon>
        <taxon>Hexapoda</taxon>
        <taxon>Insecta</taxon>
        <taxon>Pterygota</taxon>
        <taxon>Neoptera</taxon>
        <taxon>Endopterygota</taxon>
        <taxon>Hymenoptera</taxon>
        <taxon>Apocrita</taxon>
        <taxon>Ichneumonoidea</taxon>
        <taxon>Braconidae</taxon>
        <taxon>Braconinae</taxon>
        <taxon>Bracon</taxon>
    </lineage>
</organism>
<feature type="compositionally biased region" description="Basic and acidic residues" evidence="1">
    <location>
        <begin position="71"/>
        <end position="93"/>
    </location>
</feature>
<name>A0A6V7HYR4_9HYME</name>